<dbReference type="PANTHER" id="PTHR10622">
    <property type="entry name" value="HET DOMAIN-CONTAINING PROTEIN"/>
    <property type="match status" value="1"/>
</dbReference>
<protein>
    <recommendedName>
        <fullName evidence="1">Heterokaryon incompatibility domain-containing protein</fullName>
    </recommendedName>
</protein>
<proteinExistence type="predicted"/>
<feature type="non-terminal residue" evidence="2">
    <location>
        <position position="181"/>
    </location>
</feature>
<gene>
    <name evidence="2" type="ORF">HYPSUDRAFT_103069</name>
</gene>
<dbReference type="STRING" id="945553.A0A0D2NFN6"/>
<feature type="non-terminal residue" evidence="2">
    <location>
        <position position="1"/>
    </location>
</feature>
<keyword evidence="3" id="KW-1185">Reference proteome</keyword>
<evidence type="ECO:0000313" key="2">
    <source>
        <dbReference type="EMBL" id="KJA15501.1"/>
    </source>
</evidence>
<dbReference type="EMBL" id="KN817643">
    <property type="protein sequence ID" value="KJA15501.1"/>
    <property type="molecule type" value="Genomic_DNA"/>
</dbReference>
<dbReference type="OrthoDB" id="5122891at2759"/>
<dbReference type="OMA" id="GNISERM"/>
<feature type="domain" description="Heterokaryon incompatibility" evidence="1">
    <location>
        <begin position="13"/>
        <end position="64"/>
    </location>
</feature>
<name>A0A0D2NFN6_HYPSF</name>
<dbReference type="Proteomes" id="UP000054270">
    <property type="component" value="Unassembled WGS sequence"/>
</dbReference>
<reference evidence="3" key="1">
    <citation type="submission" date="2014-04" db="EMBL/GenBank/DDBJ databases">
        <title>Evolutionary Origins and Diversification of the Mycorrhizal Mutualists.</title>
        <authorList>
            <consortium name="DOE Joint Genome Institute"/>
            <consortium name="Mycorrhizal Genomics Consortium"/>
            <person name="Kohler A."/>
            <person name="Kuo A."/>
            <person name="Nagy L.G."/>
            <person name="Floudas D."/>
            <person name="Copeland A."/>
            <person name="Barry K.W."/>
            <person name="Cichocki N."/>
            <person name="Veneault-Fourrey C."/>
            <person name="LaButti K."/>
            <person name="Lindquist E.A."/>
            <person name="Lipzen A."/>
            <person name="Lundell T."/>
            <person name="Morin E."/>
            <person name="Murat C."/>
            <person name="Riley R."/>
            <person name="Ohm R."/>
            <person name="Sun H."/>
            <person name="Tunlid A."/>
            <person name="Henrissat B."/>
            <person name="Grigoriev I.V."/>
            <person name="Hibbett D.S."/>
            <person name="Martin F."/>
        </authorList>
    </citation>
    <scope>NUCLEOTIDE SEQUENCE [LARGE SCALE GENOMIC DNA]</scope>
    <source>
        <strain evidence="3">FD-334 SS-4</strain>
    </source>
</reference>
<accession>A0A0D2NFN6</accession>
<dbReference type="PANTHER" id="PTHR10622:SF10">
    <property type="entry name" value="HET DOMAIN-CONTAINING PROTEIN"/>
    <property type="match status" value="1"/>
</dbReference>
<evidence type="ECO:0000313" key="3">
    <source>
        <dbReference type="Proteomes" id="UP000054270"/>
    </source>
</evidence>
<dbReference type="Pfam" id="PF06985">
    <property type="entry name" value="HET"/>
    <property type="match status" value="1"/>
</dbReference>
<organism evidence="2 3">
    <name type="scientific">Hypholoma sublateritium (strain FD-334 SS-4)</name>
    <dbReference type="NCBI Taxonomy" id="945553"/>
    <lineage>
        <taxon>Eukaryota</taxon>
        <taxon>Fungi</taxon>
        <taxon>Dikarya</taxon>
        <taxon>Basidiomycota</taxon>
        <taxon>Agaricomycotina</taxon>
        <taxon>Agaricomycetes</taxon>
        <taxon>Agaricomycetidae</taxon>
        <taxon>Agaricales</taxon>
        <taxon>Agaricineae</taxon>
        <taxon>Strophariaceae</taxon>
        <taxon>Hypholoma</taxon>
    </lineage>
</organism>
<evidence type="ECO:0000259" key="1">
    <source>
        <dbReference type="Pfam" id="PF06985"/>
    </source>
</evidence>
<sequence length="181" mass="20997">GYKKLEKFCEVACREYNATFAWMDTICIDKHSSSELDESIRSMFNWYMFSTVCIVILTETLSDADMENDRWFTQGWTLQELLVPRVIKFYNKDWVAMCDDENDKQIDWVFTPPNPPSPIERAIQRATGGNISERMTWAAKWRTTCGEDITYSLMGIFGVSILIAYGEGPERAFFHLLEAIL</sequence>
<dbReference type="AlphaFoldDB" id="A0A0D2NFN6"/>
<dbReference type="InterPro" id="IPR010730">
    <property type="entry name" value="HET"/>
</dbReference>